<name>A0A348W9J1_9RHOB</name>
<dbReference type="GO" id="GO:0003989">
    <property type="term" value="F:acetyl-CoA carboxylase activity"/>
    <property type="evidence" value="ECO:0007669"/>
    <property type="project" value="InterPro"/>
</dbReference>
<evidence type="ECO:0000313" key="7">
    <source>
        <dbReference type="Proteomes" id="UP000264719"/>
    </source>
</evidence>
<keyword evidence="4" id="KW-0444">Lipid biosynthesis</keyword>
<dbReference type="GO" id="GO:0006633">
    <property type="term" value="P:fatty acid biosynthetic process"/>
    <property type="evidence" value="ECO:0007669"/>
    <property type="project" value="UniProtKB-UniPathway"/>
</dbReference>
<keyword evidence="4" id="KW-0275">Fatty acid biosynthesis</keyword>
<gene>
    <name evidence="6" type="ORF">DCS45_04905</name>
</gene>
<dbReference type="PANTHER" id="PTHR45266">
    <property type="entry name" value="OXALOACETATE DECARBOXYLASE ALPHA CHAIN"/>
    <property type="match status" value="1"/>
</dbReference>
<dbReference type="PROSITE" id="PS50968">
    <property type="entry name" value="BIOTINYL_LIPOYL"/>
    <property type="match status" value="1"/>
</dbReference>
<dbReference type="SUPFAM" id="SSF51230">
    <property type="entry name" value="Single hybrid motif"/>
    <property type="match status" value="1"/>
</dbReference>
<dbReference type="Proteomes" id="UP000264719">
    <property type="component" value="Unassembled WGS sequence"/>
</dbReference>
<keyword evidence="3 4" id="KW-0092">Biotin</keyword>
<comment type="caution">
    <text evidence="6">The sequence shown here is derived from an EMBL/GenBank/DDBJ whole genome shotgun (WGS) entry which is preliminary data.</text>
</comment>
<sequence>MRRAMITNREPTPTAKGTRMDLDRISKIVDHLSGSAARDIRIRTEEMDLRISFAPRSSEASPQTAQAPSGQTVEAALPGLVYLSPSPGAAPFVSLGDRVQTGQTLMLIEAMKSMLTVTAPTDAIVAEICVTDESQVDAGDVLLRLKEDAA</sequence>
<dbReference type="InterPro" id="IPR011053">
    <property type="entry name" value="Single_hybrid_motif"/>
</dbReference>
<keyword evidence="4" id="KW-0276">Fatty acid metabolism</keyword>
<dbReference type="EMBL" id="DMVW01000049">
    <property type="protein sequence ID" value="HAR51203.1"/>
    <property type="molecule type" value="Genomic_DNA"/>
</dbReference>
<feature type="domain" description="Lipoyl-binding" evidence="5">
    <location>
        <begin position="62"/>
        <end position="146"/>
    </location>
</feature>
<dbReference type="PRINTS" id="PR01071">
    <property type="entry name" value="ACOABIOTINCC"/>
</dbReference>
<dbReference type="InterPro" id="IPR000089">
    <property type="entry name" value="Biotin_lipoyl"/>
</dbReference>
<evidence type="ECO:0000256" key="2">
    <source>
        <dbReference type="ARBA" id="ARBA00017562"/>
    </source>
</evidence>
<dbReference type="CDD" id="cd06850">
    <property type="entry name" value="biotinyl_domain"/>
    <property type="match status" value="1"/>
</dbReference>
<comment type="function">
    <text evidence="1 4">This protein is a component of the acetyl coenzyme A carboxylase complex; first, biotin carboxylase catalyzes the carboxylation of the carrier protein and then the transcarboxylase transfers the carboxyl group to form malonyl-CoA.</text>
</comment>
<accession>A0A348W9J1</accession>
<dbReference type="GO" id="GO:0009317">
    <property type="term" value="C:acetyl-CoA carboxylase complex"/>
    <property type="evidence" value="ECO:0007669"/>
    <property type="project" value="InterPro"/>
</dbReference>
<proteinExistence type="predicted"/>
<organism evidence="6 7">
    <name type="scientific">Roseovarius nubinhibens</name>
    <dbReference type="NCBI Taxonomy" id="314263"/>
    <lineage>
        <taxon>Bacteria</taxon>
        <taxon>Pseudomonadati</taxon>
        <taxon>Pseudomonadota</taxon>
        <taxon>Alphaproteobacteria</taxon>
        <taxon>Rhodobacterales</taxon>
        <taxon>Roseobacteraceae</taxon>
        <taxon>Roseovarius</taxon>
    </lineage>
</organism>
<dbReference type="InterPro" id="IPR001249">
    <property type="entry name" value="AcCoA_biotinCC"/>
</dbReference>
<comment type="pathway">
    <text evidence="4">Lipid metabolism; fatty acid biosynthesis.</text>
</comment>
<dbReference type="UniPathway" id="UPA00094"/>
<dbReference type="Gene3D" id="2.40.50.100">
    <property type="match status" value="1"/>
</dbReference>
<reference evidence="6 7" key="1">
    <citation type="journal article" date="2018" name="Nat. Biotechnol.">
        <title>A standardized bacterial taxonomy based on genome phylogeny substantially revises the tree of life.</title>
        <authorList>
            <person name="Parks D.H."/>
            <person name="Chuvochina M."/>
            <person name="Waite D.W."/>
            <person name="Rinke C."/>
            <person name="Skarshewski A."/>
            <person name="Chaumeil P.A."/>
            <person name="Hugenholtz P."/>
        </authorList>
    </citation>
    <scope>NUCLEOTIDE SEQUENCE [LARGE SCALE GENOMIC DNA]</scope>
    <source>
        <strain evidence="6">UBA9169</strain>
    </source>
</reference>
<dbReference type="InterPro" id="IPR050709">
    <property type="entry name" value="Biotin_Carboxyl_Carrier/Decarb"/>
</dbReference>
<evidence type="ECO:0000313" key="6">
    <source>
        <dbReference type="EMBL" id="HAR51203.1"/>
    </source>
</evidence>
<evidence type="ECO:0000259" key="5">
    <source>
        <dbReference type="PROSITE" id="PS50968"/>
    </source>
</evidence>
<dbReference type="AlphaFoldDB" id="A0A348W9J1"/>
<evidence type="ECO:0000256" key="3">
    <source>
        <dbReference type="ARBA" id="ARBA00023267"/>
    </source>
</evidence>
<evidence type="ECO:0000256" key="1">
    <source>
        <dbReference type="ARBA" id="ARBA00003761"/>
    </source>
</evidence>
<dbReference type="PANTHER" id="PTHR45266:SF3">
    <property type="entry name" value="OXALOACETATE DECARBOXYLASE ALPHA CHAIN"/>
    <property type="match status" value="1"/>
</dbReference>
<evidence type="ECO:0000256" key="4">
    <source>
        <dbReference type="RuleBase" id="RU364072"/>
    </source>
</evidence>
<protein>
    <recommendedName>
        <fullName evidence="2 4">Biotin carboxyl carrier protein of acetyl-CoA carboxylase</fullName>
    </recommendedName>
</protein>
<keyword evidence="4" id="KW-0443">Lipid metabolism</keyword>
<dbReference type="Pfam" id="PF00364">
    <property type="entry name" value="Biotin_lipoyl"/>
    <property type="match status" value="1"/>
</dbReference>